<dbReference type="InterPro" id="IPR010998">
    <property type="entry name" value="Integrase_recombinase_N"/>
</dbReference>
<dbReference type="PROSITE" id="PS51898">
    <property type="entry name" value="TYR_RECOMBINASE"/>
    <property type="match status" value="1"/>
</dbReference>
<dbReference type="GO" id="GO:0006310">
    <property type="term" value="P:DNA recombination"/>
    <property type="evidence" value="ECO:0007669"/>
    <property type="project" value="UniProtKB-KW"/>
</dbReference>
<evidence type="ECO:0000313" key="9">
    <source>
        <dbReference type="Proteomes" id="UP000076825"/>
    </source>
</evidence>
<dbReference type="Gene3D" id="1.10.150.130">
    <property type="match status" value="1"/>
</dbReference>
<dbReference type="Proteomes" id="UP000076825">
    <property type="component" value="Chromosome 1"/>
</dbReference>
<gene>
    <name evidence="8" type="primary">xerC_2</name>
    <name evidence="8" type="ORF">SAMEA3906487_03922</name>
</gene>
<proteinExistence type="inferred from homology"/>
<evidence type="ECO:0000259" key="7">
    <source>
        <dbReference type="PROSITE" id="PS51900"/>
    </source>
</evidence>
<organism evidence="8 9">
    <name type="scientific">Bordetella trematum</name>
    <dbReference type="NCBI Taxonomy" id="123899"/>
    <lineage>
        <taxon>Bacteria</taxon>
        <taxon>Pseudomonadati</taxon>
        <taxon>Pseudomonadota</taxon>
        <taxon>Betaproteobacteria</taxon>
        <taxon>Burkholderiales</taxon>
        <taxon>Alcaligenaceae</taxon>
        <taxon>Bordetella</taxon>
    </lineage>
</organism>
<dbReference type="RefSeq" id="WP_063492452.1">
    <property type="nucleotide sequence ID" value="NZ_CP016340.1"/>
</dbReference>
<dbReference type="PANTHER" id="PTHR30629:SF2">
    <property type="entry name" value="PROPHAGE INTEGRASE INTS-RELATED"/>
    <property type="match status" value="1"/>
</dbReference>
<dbReference type="Gene3D" id="1.10.443.10">
    <property type="entry name" value="Intergrase catalytic core"/>
    <property type="match status" value="1"/>
</dbReference>
<dbReference type="Pfam" id="PF14659">
    <property type="entry name" value="Phage_int_SAM_3"/>
    <property type="match status" value="1"/>
</dbReference>
<dbReference type="InterPro" id="IPR050808">
    <property type="entry name" value="Phage_Integrase"/>
</dbReference>
<feature type="domain" description="Tyr recombinase" evidence="6">
    <location>
        <begin position="185"/>
        <end position="373"/>
    </location>
</feature>
<evidence type="ECO:0000256" key="2">
    <source>
        <dbReference type="ARBA" id="ARBA00022908"/>
    </source>
</evidence>
<evidence type="ECO:0000256" key="4">
    <source>
        <dbReference type="ARBA" id="ARBA00023172"/>
    </source>
</evidence>
<comment type="similarity">
    <text evidence="1">Belongs to the 'phage' integrase family.</text>
</comment>
<accession>A0A157LW15</accession>
<dbReference type="InterPro" id="IPR013762">
    <property type="entry name" value="Integrase-like_cat_sf"/>
</dbReference>
<dbReference type="SUPFAM" id="SSF56349">
    <property type="entry name" value="DNA breaking-rejoining enzymes"/>
    <property type="match status" value="1"/>
</dbReference>
<keyword evidence="3 5" id="KW-0238">DNA-binding</keyword>
<dbReference type="CDD" id="cd01189">
    <property type="entry name" value="INT_ICEBs1_C_like"/>
    <property type="match status" value="1"/>
</dbReference>
<keyword evidence="2" id="KW-0229">DNA integration</keyword>
<sequence>MGKQYDGVRPASESSIEIDFYYANQRCRERIKLQPTPANLKRAANHRAAILDAIARGTFSYATTFPESKNAAKFSPKTLGRTVQAYLESWVDGKAKTIKASTADGYRKVVNGRLVPSLGKHELADLRRAHVREMCEGMDVTNKRIANVLSVLRTALDEAVTDELIEANPIAGWTYAKNEAPKEEDDVDPFTAAEQAEILKALDGQGRNFVQFALWTGLRTSEMVGLRWEDVDLVRGEVRIRRATTQAAKGAAEAPKTSSSKRMVKLLGPARDALEAQKAFTLLANAHVFHNPRTDAPWEGDQPIRKTLWQPALKRAKVRYRVPYQTRHTYASMMLSAGEHPMWVASQMGHADWGMIRRVYGRWMPDAAPDAGSKAEALYGTSNGQHLVNITSKSRINTG</sequence>
<protein>
    <submittedName>
        <fullName evidence="8">Phage integrase</fullName>
    </submittedName>
</protein>
<name>A0A157LW15_9BORD</name>
<evidence type="ECO:0000313" key="8">
    <source>
        <dbReference type="EMBL" id="SAI73965.1"/>
    </source>
</evidence>
<evidence type="ECO:0000256" key="1">
    <source>
        <dbReference type="ARBA" id="ARBA00008857"/>
    </source>
</evidence>
<dbReference type="OrthoDB" id="5391994at2"/>
<dbReference type="GO" id="GO:0015074">
    <property type="term" value="P:DNA integration"/>
    <property type="evidence" value="ECO:0007669"/>
    <property type="project" value="UniProtKB-KW"/>
</dbReference>
<dbReference type="InterPro" id="IPR004107">
    <property type="entry name" value="Integrase_SAM-like_N"/>
</dbReference>
<dbReference type="KEGG" id="btrm:SAMEA390648703922"/>
<feature type="domain" description="Core-binding (CB)" evidence="7">
    <location>
        <begin position="77"/>
        <end position="160"/>
    </location>
</feature>
<dbReference type="GeneID" id="56588856"/>
<dbReference type="Pfam" id="PF12167">
    <property type="entry name" value="Arm-DNA-bind_2"/>
    <property type="match status" value="1"/>
</dbReference>
<evidence type="ECO:0000256" key="5">
    <source>
        <dbReference type="PROSITE-ProRule" id="PRU01248"/>
    </source>
</evidence>
<dbReference type="Pfam" id="PF00589">
    <property type="entry name" value="Phage_integrase"/>
    <property type="match status" value="1"/>
</dbReference>
<evidence type="ECO:0000256" key="3">
    <source>
        <dbReference type="ARBA" id="ARBA00023125"/>
    </source>
</evidence>
<dbReference type="InterPro" id="IPR002104">
    <property type="entry name" value="Integrase_catalytic"/>
</dbReference>
<dbReference type="InterPro" id="IPR044068">
    <property type="entry name" value="CB"/>
</dbReference>
<keyword evidence="9" id="KW-1185">Reference proteome</keyword>
<dbReference type="PANTHER" id="PTHR30629">
    <property type="entry name" value="PROPHAGE INTEGRASE"/>
    <property type="match status" value="1"/>
</dbReference>
<dbReference type="PROSITE" id="PS51900">
    <property type="entry name" value="CB"/>
    <property type="match status" value="1"/>
</dbReference>
<evidence type="ECO:0000259" key="6">
    <source>
        <dbReference type="PROSITE" id="PS51898"/>
    </source>
</evidence>
<reference evidence="8 9" key="1">
    <citation type="submission" date="2016-04" db="EMBL/GenBank/DDBJ databases">
        <authorList>
            <consortium name="Pathogen Informatics"/>
        </authorList>
    </citation>
    <scope>NUCLEOTIDE SEQUENCE [LARGE SCALE GENOMIC DNA]</scope>
    <source>
        <strain evidence="8 9">H044680328</strain>
    </source>
</reference>
<dbReference type="AlphaFoldDB" id="A0A157LW15"/>
<dbReference type="InterPro" id="IPR022000">
    <property type="entry name" value="Min27-like_integrase_DNA_bind"/>
</dbReference>
<dbReference type="GO" id="GO:0003677">
    <property type="term" value="F:DNA binding"/>
    <property type="evidence" value="ECO:0007669"/>
    <property type="project" value="UniProtKB-UniRule"/>
</dbReference>
<keyword evidence="4" id="KW-0233">DNA recombination</keyword>
<dbReference type="STRING" id="123899.SAMEA3906487_03922"/>
<dbReference type="InterPro" id="IPR011010">
    <property type="entry name" value="DNA_brk_join_enz"/>
</dbReference>
<dbReference type="PATRIC" id="fig|123899.6.peg.3920"/>
<dbReference type="EMBL" id="LT546645">
    <property type="protein sequence ID" value="SAI73965.1"/>
    <property type="molecule type" value="Genomic_DNA"/>
</dbReference>